<dbReference type="Proteomes" id="UP001418444">
    <property type="component" value="Unassembled WGS sequence"/>
</dbReference>
<feature type="domain" description="HNH nuclease" evidence="2">
    <location>
        <begin position="354"/>
        <end position="406"/>
    </location>
</feature>
<dbReference type="Pfam" id="PF02720">
    <property type="entry name" value="DUF222"/>
    <property type="match status" value="1"/>
</dbReference>
<dbReference type="InterPro" id="IPR003615">
    <property type="entry name" value="HNH_nuc"/>
</dbReference>
<keyword evidence="3" id="KW-0540">Nuclease</keyword>
<keyword evidence="3" id="KW-0378">Hydrolase</keyword>
<dbReference type="RefSeq" id="WP_344784925.1">
    <property type="nucleotide sequence ID" value="NZ_BAAAZW010000008.1"/>
</dbReference>
<dbReference type="InterPro" id="IPR003870">
    <property type="entry name" value="DUF222"/>
</dbReference>
<reference evidence="4" key="1">
    <citation type="journal article" date="2019" name="Int. J. Syst. Evol. Microbiol.">
        <title>The Global Catalogue of Microorganisms (GCM) 10K type strain sequencing project: providing services to taxonomists for standard genome sequencing and annotation.</title>
        <authorList>
            <consortium name="The Broad Institute Genomics Platform"/>
            <consortium name="The Broad Institute Genome Sequencing Center for Infectious Disease"/>
            <person name="Wu L."/>
            <person name="Ma J."/>
        </authorList>
    </citation>
    <scope>NUCLEOTIDE SEQUENCE [LARGE SCALE GENOMIC DNA]</scope>
    <source>
        <strain evidence="4">JCM 16923</strain>
    </source>
</reference>
<comment type="caution">
    <text evidence="3">The sequence shown here is derived from an EMBL/GenBank/DDBJ whole genome shotgun (WGS) entry which is preliminary data.</text>
</comment>
<gene>
    <name evidence="3" type="ORF">GCM10022231_28550</name>
</gene>
<keyword evidence="3" id="KW-0255">Endonuclease</keyword>
<evidence type="ECO:0000313" key="4">
    <source>
        <dbReference type="Proteomes" id="UP001418444"/>
    </source>
</evidence>
<sequence length="456" mass="49129">MDAAILTRLTDDLIDDLSPTTDLDGGAPRDRTLGELLSDPRQVFDEPDILAVVVTAVRLRNVAEYLIATSVATAERLGIPARKRLKTGADLLTAIGVAPSAAYRAARVGRAAHTLPTVTHALRDGALGIEHADAIGKGLTHITDRVELDDDQRTEIVTSLKIQTSPAAIAHRAREIAITLAPTEPAADHVPVAENYDLNDMTLHQNDEGRIAATLDLDVVTGEELQAALDPLCRPVPLPDGTPDPRPPSRRRADALGQIIRTYLAGSERPSSGGVLPHVTLIRPARMWLPEATLTAIPEGGAHPNDADTLGFTGPITAATADILACDGALTDVLVDAADAPLDVGRTQRLFPPAIRRALAVRDRGCAFPGCGRPASWCDAHHMDHWEDGGSTCVDNGVLLCRMHHTLIHHTGWEVFLGPDRHPWFTPPLDPEHPRRHREPLRSQARRTMTDLPHAA</sequence>
<name>A0ABP7PI26_9ACTN</name>
<evidence type="ECO:0000256" key="1">
    <source>
        <dbReference type="SAM" id="MobiDB-lite"/>
    </source>
</evidence>
<evidence type="ECO:0000313" key="3">
    <source>
        <dbReference type="EMBL" id="GAA3966005.1"/>
    </source>
</evidence>
<proteinExistence type="predicted"/>
<dbReference type="EMBL" id="BAAAZW010000008">
    <property type="protein sequence ID" value="GAA3966005.1"/>
    <property type="molecule type" value="Genomic_DNA"/>
</dbReference>
<accession>A0ABP7PI26</accession>
<keyword evidence="4" id="KW-1185">Reference proteome</keyword>
<dbReference type="GO" id="GO:0004519">
    <property type="term" value="F:endonuclease activity"/>
    <property type="evidence" value="ECO:0007669"/>
    <property type="project" value="UniProtKB-KW"/>
</dbReference>
<dbReference type="SMART" id="SM00507">
    <property type="entry name" value="HNHc"/>
    <property type="match status" value="1"/>
</dbReference>
<protein>
    <submittedName>
        <fullName evidence="3">HNH endonuclease signature motif containing protein</fullName>
    </submittedName>
</protein>
<organism evidence="3 4">
    <name type="scientific">Gordonia caeni</name>
    <dbReference type="NCBI Taxonomy" id="1007097"/>
    <lineage>
        <taxon>Bacteria</taxon>
        <taxon>Bacillati</taxon>
        <taxon>Actinomycetota</taxon>
        <taxon>Actinomycetes</taxon>
        <taxon>Mycobacteriales</taxon>
        <taxon>Gordoniaceae</taxon>
        <taxon>Gordonia</taxon>
    </lineage>
</organism>
<dbReference type="CDD" id="cd00085">
    <property type="entry name" value="HNHc"/>
    <property type="match status" value="1"/>
</dbReference>
<evidence type="ECO:0000259" key="2">
    <source>
        <dbReference type="SMART" id="SM00507"/>
    </source>
</evidence>
<feature type="region of interest" description="Disordered" evidence="1">
    <location>
        <begin position="426"/>
        <end position="456"/>
    </location>
</feature>